<dbReference type="RefSeq" id="WP_349215745.1">
    <property type="nucleotide sequence ID" value="NZ_JBBMFA010000084.1"/>
</dbReference>
<dbReference type="Pfam" id="PF01522">
    <property type="entry name" value="Polysacc_deac_1"/>
    <property type="match status" value="1"/>
</dbReference>
<feature type="signal peptide" evidence="1">
    <location>
        <begin position="1"/>
        <end position="32"/>
    </location>
</feature>
<reference evidence="3 4" key="1">
    <citation type="submission" date="2024-03" db="EMBL/GenBank/DDBJ databases">
        <title>Human intestinal bacterial collection.</title>
        <authorList>
            <person name="Pauvert C."/>
            <person name="Hitch T.C.A."/>
            <person name="Clavel T."/>
        </authorList>
    </citation>
    <scope>NUCLEOTIDE SEQUENCE [LARGE SCALE GENOMIC DNA]</scope>
    <source>
        <strain evidence="3 4">CLA-JM-H11</strain>
    </source>
</reference>
<dbReference type="PANTHER" id="PTHR10587">
    <property type="entry name" value="GLYCOSYL TRANSFERASE-RELATED"/>
    <property type="match status" value="1"/>
</dbReference>
<dbReference type="PROSITE" id="PS51677">
    <property type="entry name" value="NODB"/>
    <property type="match status" value="1"/>
</dbReference>
<dbReference type="Gene3D" id="3.20.20.370">
    <property type="entry name" value="Glycoside hydrolase/deacetylase"/>
    <property type="match status" value="1"/>
</dbReference>
<comment type="caution">
    <text evidence="3">The sequence shown here is derived from an EMBL/GenBank/DDBJ whole genome shotgun (WGS) entry which is preliminary data.</text>
</comment>
<feature type="domain" description="NodB homology" evidence="2">
    <location>
        <begin position="79"/>
        <end position="260"/>
    </location>
</feature>
<dbReference type="InterPro" id="IPR050248">
    <property type="entry name" value="Polysacc_deacetylase_ArnD"/>
</dbReference>
<gene>
    <name evidence="3" type="ORF">WMO24_07465</name>
</gene>
<proteinExistence type="predicted"/>
<evidence type="ECO:0000256" key="1">
    <source>
        <dbReference type="SAM" id="SignalP"/>
    </source>
</evidence>
<keyword evidence="4" id="KW-1185">Reference proteome</keyword>
<sequence length="271" mass="30416">MFYCMKKQTTHRVLTGMLALILASAAGGLAWGAEPQATAVESHAWGLSFQEEHQPPSAELTPEELAPYDAYYCAPQGENRLYITFDAGYENGNTAPILDALKKHNAPAAFFVVGTYIQENPDLVKRMVEEGHLVGNHTWHHPDLSQTDRATFEKELQDVEQIFQQVTGQAMQRFYRPPEGKFSDENLVWAKEMGYKTVLWSLAYVDWNTDSQPDRETAFEKLLPRTHDGAIVLLHSTSATNAQILDELLSKWEEMGYTFGSLTELGMAAAQ</sequence>
<feature type="chain" id="PRO_5045453498" evidence="1">
    <location>
        <begin position="33"/>
        <end position="271"/>
    </location>
</feature>
<evidence type="ECO:0000259" key="2">
    <source>
        <dbReference type="PROSITE" id="PS51677"/>
    </source>
</evidence>
<dbReference type="EMBL" id="JBBMFA010000084">
    <property type="protein sequence ID" value="MEQ2520265.1"/>
    <property type="molecule type" value="Genomic_DNA"/>
</dbReference>
<protein>
    <submittedName>
        <fullName evidence="3">Polysaccharide deacetylase family protein</fullName>
    </submittedName>
</protein>
<accession>A0ABV1GEI9</accession>
<dbReference type="CDD" id="cd10948">
    <property type="entry name" value="CE4_BsPdaA_like"/>
    <property type="match status" value="1"/>
</dbReference>
<dbReference type="PANTHER" id="PTHR10587:SF78">
    <property type="entry name" value="PEPTIDOGLYCAN-N-ACETYLMURAMIC ACID DEACETYLASE PDAA"/>
    <property type="match status" value="1"/>
</dbReference>
<keyword evidence="1" id="KW-0732">Signal</keyword>
<name>A0ABV1GEI9_9FIRM</name>
<evidence type="ECO:0000313" key="3">
    <source>
        <dbReference type="EMBL" id="MEQ2520265.1"/>
    </source>
</evidence>
<dbReference type="InterPro" id="IPR002509">
    <property type="entry name" value="NODB_dom"/>
</dbReference>
<dbReference type="InterPro" id="IPR014235">
    <property type="entry name" value="Spore_PdaA"/>
</dbReference>
<evidence type="ECO:0000313" key="4">
    <source>
        <dbReference type="Proteomes" id="UP001477672"/>
    </source>
</evidence>
<dbReference type="Proteomes" id="UP001477672">
    <property type="component" value="Unassembled WGS sequence"/>
</dbReference>
<organism evidence="3 4">
    <name type="scientific">Ruthenibacterium intestinale</name>
    <dbReference type="NCBI Taxonomy" id="3133163"/>
    <lineage>
        <taxon>Bacteria</taxon>
        <taxon>Bacillati</taxon>
        <taxon>Bacillota</taxon>
        <taxon>Clostridia</taxon>
        <taxon>Eubacteriales</taxon>
        <taxon>Oscillospiraceae</taxon>
        <taxon>Ruthenibacterium</taxon>
    </lineage>
</organism>
<dbReference type="SUPFAM" id="SSF88713">
    <property type="entry name" value="Glycoside hydrolase/deacetylase"/>
    <property type="match status" value="1"/>
</dbReference>
<dbReference type="InterPro" id="IPR011330">
    <property type="entry name" value="Glyco_hydro/deAcase_b/a-brl"/>
</dbReference>